<evidence type="ECO:0000313" key="2">
    <source>
        <dbReference type="Proteomes" id="UP000652761"/>
    </source>
</evidence>
<accession>A0A843VLQ8</accession>
<name>A0A843VLQ8_COLES</name>
<dbReference type="Proteomes" id="UP000652761">
    <property type="component" value="Unassembled WGS sequence"/>
</dbReference>
<dbReference type="EMBL" id="NMUH01001530">
    <property type="protein sequence ID" value="MQL93203.1"/>
    <property type="molecule type" value="Genomic_DNA"/>
</dbReference>
<sequence>MVGCSWETRVAVLGRVIAELSYMSTASIHLSTSTMFPEPRNTKLIVSTDSLDLSTDGVHLSTDDSCLSIASTYLSAGSVRSVSRALDPHSRTQKTPLYVPVDSPIILLSTDSYRTSILSLENSPCRQQASACRQVPTIL</sequence>
<comment type="caution">
    <text evidence="1">The sequence shown here is derived from an EMBL/GenBank/DDBJ whole genome shotgun (WGS) entry which is preliminary data.</text>
</comment>
<evidence type="ECO:0000313" key="1">
    <source>
        <dbReference type="EMBL" id="MQL93203.1"/>
    </source>
</evidence>
<reference evidence="1" key="1">
    <citation type="submission" date="2017-07" db="EMBL/GenBank/DDBJ databases">
        <title>Taro Niue Genome Assembly and Annotation.</title>
        <authorList>
            <person name="Atibalentja N."/>
            <person name="Keating K."/>
            <person name="Fields C.J."/>
        </authorList>
    </citation>
    <scope>NUCLEOTIDE SEQUENCE</scope>
    <source>
        <strain evidence="1">Niue_2</strain>
        <tissue evidence="1">Leaf</tissue>
    </source>
</reference>
<protein>
    <submittedName>
        <fullName evidence="1">Uncharacterized protein</fullName>
    </submittedName>
</protein>
<keyword evidence="2" id="KW-1185">Reference proteome</keyword>
<proteinExistence type="predicted"/>
<organism evidence="1 2">
    <name type="scientific">Colocasia esculenta</name>
    <name type="common">Wild taro</name>
    <name type="synonym">Arum esculentum</name>
    <dbReference type="NCBI Taxonomy" id="4460"/>
    <lineage>
        <taxon>Eukaryota</taxon>
        <taxon>Viridiplantae</taxon>
        <taxon>Streptophyta</taxon>
        <taxon>Embryophyta</taxon>
        <taxon>Tracheophyta</taxon>
        <taxon>Spermatophyta</taxon>
        <taxon>Magnoliopsida</taxon>
        <taxon>Liliopsida</taxon>
        <taxon>Araceae</taxon>
        <taxon>Aroideae</taxon>
        <taxon>Colocasieae</taxon>
        <taxon>Colocasia</taxon>
    </lineage>
</organism>
<dbReference type="AlphaFoldDB" id="A0A843VLQ8"/>
<gene>
    <name evidence="1" type="ORF">Taro_025845</name>
</gene>